<dbReference type="EMBL" id="AXCM01011967">
    <property type="status" value="NOT_ANNOTATED_CDS"/>
    <property type="molecule type" value="Genomic_DNA"/>
</dbReference>
<dbReference type="VEuPathDB" id="VectorBase:ACUA010261"/>
<name>A0A182M5W4_9DIPT</name>
<evidence type="ECO:0000313" key="3">
    <source>
        <dbReference type="Proteomes" id="UP000075883"/>
    </source>
</evidence>
<proteinExistence type="predicted"/>
<reference evidence="3" key="1">
    <citation type="submission" date="2013-09" db="EMBL/GenBank/DDBJ databases">
        <title>The Genome Sequence of Anopheles culicifacies species A.</title>
        <authorList>
            <consortium name="The Broad Institute Genomics Platform"/>
            <person name="Neafsey D.E."/>
            <person name="Besansky N."/>
            <person name="Howell P."/>
            <person name="Walton C."/>
            <person name="Young S.K."/>
            <person name="Zeng Q."/>
            <person name="Gargeya S."/>
            <person name="Fitzgerald M."/>
            <person name="Haas B."/>
            <person name="Abouelleil A."/>
            <person name="Allen A.W."/>
            <person name="Alvarado L."/>
            <person name="Arachchi H.M."/>
            <person name="Berlin A.M."/>
            <person name="Chapman S.B."/>
            <person name="Gainer-Dewar J."/>
            <person name="Goldberg J."/>
            <person name="Griggs A."/>
            <person name="Gujja S."/>
            <person name="Hansen M."/>
            <person name="Howarth C."/>
            <person name="Imamovic A."/>
            <person name="Ireland A."/>
            <person name="Larimer J."/>
            <person name="McCowan C."/>
            <person name="Murphy C."/>
            <person name="Pearson M."/>
            <person name="Poon T.W."/>
            <person name="Priest M."/>
            <person name="Roberts A."/>
            <person name="Saif S."/>
            <person name="Shea T."/>
            <person name="Sisk P."/>
            <person name="Sykes S."/>
            <person name="Wortman J."/>
            <person name="Nusbaum C."/>
            <person name="Birren B."/>
        </authorList>
    </citation>
    <scope>NUCLEOTIDE SEQUENCE [LARGE SCALE GENOMIC DNA]</scope>
    <source>
        <strain evidence="3">A-37</strain>
    </source>
</reference>
<dbReference type="AlphaFoldDB" id="A0A182M5W4"/>
<accession>A0A182M5W4</accession>
<reference evidence="2" key="2">
    <citation type="submission" date="2020-05" db="UniProtKB">
        <authorList>
            <consortium name="EnsemblMetazoa"/>
        </authorList>
    </citation>
    <scope>IDENTIFICATION</scope>
    <source>
        <strain evidence="2">A-37</strain>
    </source>
</reference>
<sequence length="159" mass="17739">MLSPSVQFNQQQQQQQRAATEGVNPHRPIDEVPMVDDHTQPQEGGNQPVLILYRGIVYDTVRVRHRLIIQVPLQGGGGIGATGRAIQLHRVTILKDLPSTIANVWTILWNICSDSDSRFGNKGSNLLTYHFHPTRALYRVEAGCLRRDLATIDTGGFEC</sequence>
<evidence type="ECO:0000313" key="2">
    <source>
        <dbReference type="EnsemblMetazoa" id="ACUA010261-PA"/>
    </source>
</evidence>
<evidence type="ECO:0000256" key="1">
    <source>
        <dbReference type="SAM" id="MobiDB-lite"/>
    </source>
</evidence>
<dbReference type="EnsemblMetazoa" id="ACUA010261-RA">
    <property type="protein sequence ID" value="ACUA010261-PA"/>
    <property type="gene ID" value="ACUA010261"/>
</dbReference>
<dbReference type="Proteomes" id="UP000075883">
    <property type="component" value="Unassembled WGS sequence"/>
</dbReference>
<feature type="region of interest" description="Disordered" evidence="1">
    <location>
        <begin position="1"/>
        <end position="27"/>
    </location>
</feature>
<organism evidence="2 3">
    <name type="scientific">Anopheles culicifacies</name>
    <dbReference type="NCBI Taxonomy" id="139723"/>
    <lineage>
        <taxon>Eukaryota</taxon>
        <taxon>Metazoa</taxon>
        <taxon>Ecdysozoa</taxon>
        <taxon>Arthropoda</taxon>
        <taxon>Hexapoda</taxon>
        <taxon>Insecta</taxon>
        <taxon>Pterygota</taxon>
        <taxon>Neoptera</taxon>
        <taxon>Endopterygota</taxon>
        <taxon>Diptera</taxon>
        <taxon>Nematocera</taxon>
        <taxon>Culicoidea</taxon>
        <taxon>Culicidae</taxon>
        <taxon>Anophelinae</taxon>
        <taxon>Anopheles</taxon>
        <taxon>culicifacies species complex</taxon>
    </lineage>
</organism>
<keyword evidence="3" id="KW-1185">Reference proteome</keyword>
<protein>
    <submittedName>
        <fullName evidence="2">Uncharacterized protein</fullName>
    </submittedName>
</protein>